<organism evidence="8 9">
    <name type="scientific">Albugo candida</name>
    <dbReference type="NCBI Taxonomy" id="65357"/>
    <lineage>
        <taxon>Eukaryota</taxon>
        <taxon>Sar</taxon>
        <taxon>Stramenopiles</taxon>
        <taxon>Oomycota</taxon>
        <taxon>Peronosporomycetes</taxon>
        <taxon>Albuginales</taxon>
        <taxon>Albuginaceae</taxon>
        <taxon>Albugo</taxon>
    </lineage>
</organism>
<dbReference type="InterPro" id="IPR014646">
    <property type="entry name" value="Rfa2/RPA32"/>
</dbReference>
<keyword evidence="4" id="KW-0238">DNA-binding</keyword>
<dbReference type="PANTHER" id="PTHR13989:SF16">
    <property type="entry name" value="REPLICATION PROTEIN A2"/>
    <property type="match status" value="1"/>
</dbReference>
<dbReference type="GO" id="GO:0006289">
    <property type="term" value="P:nucleotide-excision repair"/>
    <property type="evidence" value="ECO:0007669"/>
    <property type="project" value="TreeGrafter"/>
</dbReference>
<dbReference type="GO" id="GO:0006260">
    <property type="term" value="P:DNA replication"/>
    <property type="evidence" value="ECO:0007669"/>
    <property type="project" value="UniProtKB-KW"/>
</dbReference>
<name>A0A024GRB7_9STRA</name>
<evidence type="ECO:0000256" key="1">
    <source>
        <dbReference type="ARBA" id="ARBA00004123"/>
    </source>
</evidence>
<evidence type="ECO:0000259" key="7">
    <source>
        <dbReference type="Pfam" id="PF08784"/>
    </source>
</evidence>
<evidence type="ECO:0000313" key="8">
    <source>
        <dbReference type="EMBL" id="CCI49334.1"/>
    </source>
</evidence>
<proteinExistence type="inferred from homology"/>
<dbReference type="GO" id="GO:0005662">
    <property type="term" value="C:DNA replication factor A complex"/>
    <property type="evidence" value="ECO:0007669"/>
    <property type="project" value="TreeGrafter"/>
</dbReference>
<evidence type="ECO:0000256" key="5">
    <source>
        <dbReference type="ARBA" id="ARBA00023242"/>
    </source>
</evidence>
<dbReference type="EMBL" id="CAIX01000291">
    <property type="protein sequence ID" value="CCI49334.1"/>
    <property type="molecule type" value="Genomic_DNA"/>
</dbReference>
<dbReference type="SUPFAM" id="SSF46785">
    <property type="entry name" value="Winged helix' DNA-binding domain"/>
    <property type="match status" value="1"/>
</dbReference>
<evidence type="ECO:0000256" key="4">
    <source>
        <dbReference type="ARBA" id="ARBA00023125"/>
    </source>
</evidence>
<evidence type="ECO:0000256" key="2">
    <source>
        <dbReference type="ARBA" id="ARBA00007815"/>
    </source>
</evidence>
<feature type="region of interest" description="Disordered" evidence="6">
    <location>
        <begin position="17"/>
        <end position="48"/>
    </location>
</feature>
<keyword evidence="3" id="KW-0235">DNA replication</keyword>
<dbReference type="FunFam" id="1.10.10.10:FF:000168">
    <property type="entry name" value="Replication protein A 32 kDa subunit"/>
    <property type="match status" value="1"/>
</dbReference>
<accession>A0A024GRB7</accession>
<gene>
    <name evidence="8" type="ORF">BN9_106480</name>
</gene>
<reference evidence="8 9" key="1">
    <citation type="submission" date="2012-05" db="EMBL/GenBank/DDBJ databases">
        <title>Recombination and specialization in a pathogen metapopulation.</title>
        <authorList>
            <person name="Gardiner A."/>
            <person name="Kemen E."/>
            <person name="Schultz-Larsen T."/>
            <person name="MacLean D."/>
            <person name="Van Oosterhout C."/>
            <person name="Jones J.D.G."/>
        </authorList>
    </citation>
    <scope>NUCLEOTIDE SEQUENCE [LARGE SCALE GENOMIC DNA]</scope>
    <source>
        <strain evidence="8 9">Ac Nc2</strain>
    </source>
</reference>
<dbReference type="Gene3D" id="1.10.10.10">
    <property type="entry name" value="Winged helix-like DNA-binding domain superfamily/Winged helix DNA-binding domain"/>
    <property type="match status" value="1"/>
</dbReference>
<dbReference type="Pfam" id="PF08784">
    <property type="entry name" value="RPA_C"/>
    <property type="match status" value="1"/>
</dbReference>
<evidence type="ECO:0000256" key="3">
    <source>
        <dbReference type="ARBA" id="ARBA00022705"/>
    </source>
</evidence>
<dbReference type="GO" id="GO:0000781">
    <property type="term" value="C:chromosome, telomeric region"/>
    <property type="evidence" value="ECO:0007669"/>
    <property type="project" value="TreeGrafter"/>
</dbReference>
<dbReference type="InParanoid" id="A0A024GRB7"/>
<dbReference type="Gene3D" id="2.40.50.140">
    <property type="entry name" value="Nucleic acid-binding proteins"/>
    <property type="match status" value="1"/>
</dbReference>
<dbReference type="GO" id="GO:0003697">
    <property type="term" value="F:single-stranded DNA binding"/>
    <property type="evidence" value="ECO:0007669"/>
    <property type="project" value="TreeGrafter"/>
</dbReference>
<dbReference type="OrthoDB" id="25571at2759"/>
<dbReference type="Proteomes" id="UP000053237">
    <property type="component" value="Unassembled WGS sequence"/>
</dbReference>
<dbReference type="InterPro" id="IPR040260">
    <property type="entry name" value="RFA2-like"/>
</dbReference>
<dbReference type="SUPFAM" id="SSF50249">
    <property type="entry name" value="Nucleic acid-binding proteins"/>
    <property type="match status" value="1"/>
</dbReference>
<dbReference type="InterPro" id="IPR012340">
    <property type="entry name" value="NA-bd_OB-fold"/>
</dbReference>
<feature type="domain" description="Replication protein A C-terminal" evidence="7">
    <location>
        <begin position="184"/>
        <end position="279"/>
    </location>
</feature>
<dbReference type="STRING" id="65357.A0A024GRB7"/>
<dbReference type="GO" id="GO:0000724">
    <property type="term" value="P:double-strand break repair via homologous recombination"/>
    <property type="evidence" value="ECO:0007669"/>
    <property type="project" value="TreeGrafter"/>
</dbReference>
<dbReference type="InterPro" id="IPR014892">
    <property type="entry name" value="RPA_C"/>
</dbReference>
<keyword evidence="9" id="KW-1185">Reference proteome</keyword>
<dbReference type="PANTHER" id="PTHR13989">
    <property type="entry name" value="REPLICATION PROTEIN A-RELATED"/>
    <property type="match status" value="1"/>
</dbReference>
<sequence length="285" mass="31292">MNYGEYDSHENKYSYGAGGFMGSSNQPSTQSFDKGDGTERSNIGGSRDSQTLLPITLRQLQAQDQVMDDVFRVDGREISMVKAVGILQNVIPHSTNVNFQLDDGSGIIDGRLFVAQEDLDHADNIMSRLHDGIYVSAVGQLRTFQGKTSFSCYSVVPIEDFNAMTHHFLEVMYTHCYNTKGNLQKPNPSQHQGSSTGTPWAPSGSTIDTNSGFGALDSSGFSPEQKIVIDVLGACTNDEGLSVDRIYAQVQHQMSEADLQNVLVYLTSEGHVYSTIDENHFKRTA</sequence>
<dbReference type="AlphaFoldDB" id="A0A024GRB7"/>
<comment type="caution">
    <text evidence="8">The sequence shown here is derived from an EMBL/GenBank/DDBJ whole genome shotgun (WGS) entry which is preliminary data.</text>
</comment>
<dbReference type="GO" id="GO:0035861">
    <property type="term" value="C:site of double-strand break"/>
    <property type="evidence" value="ECO:0007669"/>
    <property type="project" value="TreeGrafter"/>
</dbReference>
<dbReference type="InterPro" id="IPR036388">
    <property type="entry name" value="WH-like_DNA-bd_sf"/>
</dbReference>
<keyword evidence="5" id="KW-0539">Nucleus</keyword>
<dbReference type="InterPro" id="IPR036390">
    <property type="entry name" value="WH_DNA-bd_sf"/>
</dbReference>
<feature type="region of interest" description="Disordered" evidence="6">
    <location>
        <begin position="183"/>
        <end position="204"/>
    </location>
</feature>
<dbReference type="CDD" id="cd04478">
    <property type="entry name" value="RPA2_DBD_D"/>
    <property type="match status" value="1"/>
</dbReference>
<protein>
    <recommendedName>
        <fullName evidence="7">Replication protein A C-terminal domain-containing protein</fullName>
    </recommendedName>
</protein>
<evidence type="ECO:0000256" key="6">
    <source>
        <dbReference type="SAM" id="MobiDB-lite"/>
    </source>
</evidence>
<feature type="compositionally biased region" description="Polar residues" evidence="6">
    <location>
        <begin position="22"/>
        <end position="32"/>
    </location>
</feature>
<evidence type="ECO:0000313" key="9">
    <source>
        <dbReference type="Proteomes" id="UP000053237"/>
    </source>
</evidence>
<dbReference type="PIRSF" id="PIRSF036949">
    <property type="entry name" value="RPA32"/>
    <property type="match status" value="1"/>
</dbReference>
<comment type="subcellular location">
    <subcellularLocation>
        <location evidence="1">Nucleus</location>
    </subcellularLocation>
</comment>
<comment type="similarity">
    <text evidence="2">Belongs to the replication factor A protein 2 family.</text>
</comment>